<evidence type="ECO:0000256" key="10">
    <source>
        <dbReference type="SAM" id="Phobius"/>
    </source>
</evidence>
<dbReference type="GO" id="GO:0016020">
    <property type="term" value="C:membrane"/>
    <property type="evidence" value="ECO:0007669"/>
    <property type="project" value="InterPro"/>
</dbReference>
<dbReference type="SUPFAM" id="SSF103473">
    <property type="entry name" value="MFS general substrate transporter"/>
    <property type="match status" value="1"/>
</dbReference>
<feature type="transmembrane region" description="Helical" evidence="10">
    <location>
        <begin position="453"/>
        <end position="475"/>
    </location>
</feature>
<dbReference type="EMBL" id="FWEU01000001">
    <property type="protein sequence ID" value="SLM23341.1"/>
    <property type="molecule type" value="Genomic_DNA"/>
</dbReference>
<evidence type="ECO:0000256" key="3">
    <source>
        <dbReference type="ARBA" id="ARBA00022692"/>
    </source>
</evidence>
<dbReference type="InterPro" id="IPR020846">
    <property type="entry name" value="MFS_dom"/>
</dbReference>
<feature type="transmembrane region" description="Helical" evidence="10">
    <location>
        <begin position="367"/>
        <end position="388"/>
    </location>
</feature>
<dbReference type="Gene3D" id="1.20.1250.20">
    <property type="entry name" value="MFS general substrate transporter like domains"/>
    <property type="match status" value="1"/>
</dbReference>
<feature type="domain" description="Major facilitator superfamily (MFS) profile" evidence="11">
    <location>
        <begin position="14"/>
        <end position="479"/>
    </location>
</feature>
<dbReference type="PANTHER" id="PTHR43772:SF2">
    <property type="entry name" value="PUTATIVE (AFU_ORTHOLOGUE AFUA_2G04480)-RELATED"/>
    <property type="match status" value="1"/>
</dbReference>
<dbReference type="NCBIfam" id="TIGR00792">
    <property type="entry name" value="gph"/>
    <property type="match status" value="1"/>
</dbReference>
<feature type="transmembrane region" description="Helical" evidence="10">
    <location>
        <begin position="90"/>
        <end position="107"/>
    </location>
</feature>
<organism evidence="12 13">
    <name type="scientific">Stenotrophomonas indicatrix</name>
    <dbReference type="NCBI Taxonomy" id="2045451"/>
    <lineage>
        <taxon>Bacteria</taxon>
        <taxon>Pseudomonadati</taxon>
        <taxon>Pseudomonadota</taxon>
        <taxon>Gammaproteobacteria</taxon>
        <taxon>Lysobacterales</taxon>
        <taxon>Lysobacteraceae</taxon>
        <taxon>Stenotrophomonas</taxon>
    </lineage>
</organism>
<evidence type="ECO:0000313" key="13">
    <source>
        <dbReference type="Proteomes" id="UP000191133"/>
    </source>
</evidence>
<comment type="similarity">
    <text evidence="1">Belongs to the glycosyl hydrolase 43 family.</text>
</comment>
<evidence type="ECO:0000256" key="9">
    <source>
        <dbReference type="PIRSR" id="PIRSR606710-2"/>
    </source>
</evidence>
<evidence type="ECO:0000256" key="4">
    <source>
        <dbReference type="ARBA" id="ARBA00022801"/>
    </source>
</evidence>
<evidence type="ECO:0000256" key="8">
    <source>
        <dbReference type="ARBA" id="ARBA00023295"/>
    </source>
</evidence>
<feature type="transmembrane region" description="Helical" evidence="10">
    <location>
        <begin position="194"/>
        <end position="213"/>
    </location>
</feature>
<dbReference type="Pfam" id="PF13347">
    <property type="entry name" value="MFS_2"/>
    <property type="match status" value="2"/>
</dbReference>
<dbReference type="AlphaFoldDB" id="A0A1W1GVQ6"/>
<keyword evidence="5 10" id="KW-1133">Transmembrane helix</keyword>
<accession>A0A1W1GVQ6</accession>
<dbReference type="PROSITE" id="PS50850">
    <property type="entry name" value="MFS"/>
    <property type="match status" value="1"/>
</dbReference>
<evidence type="ECO:0000313" key="12">
    <source>
        <dbReference type="EMBL" id="SLM23341.1"/>
    </source>
</evidence>
<feature type="transmembrane region" description="Helical" evidence="10">
    <location>
        <begin position="343"/>
        <end position="361"/>
    </location>
</feature>
<dbReference type="SUPFAM" id="SSF75005">
    <property type="entry name" value="Arabinanase/levansucrase/invertase"/>
    <property type="match status" value="1"/>
</dbReference>
<dbReference type="InterPro" id="IPR036259">
    <property type="entry name" value="MFS_trans_sf"/>
</dbReference>
<dbReference type="Gene3D" id="2.115.10.20">
    <property type="entry name" value="Glycosyl hydrolase domain, family 43"/>
    <property type="match status" value="1"/>
</dbReference>
<evidence type="ECO:0000256" key="6">
    <source>
        <dbReference type="ARBA" id="ARBA00023136"/>
    </source>
</evidence>
<feature type="site" description="Important for catalytic activity, responsible for pKa modulation of the active site Glu and correct orientation of both the proton donor and substrate" evidence="9">
    <location>
        <position position="638"/>
    </location>
</feature>
<keyword evidence="7" id="KW-0119">Carbohydrate metabolism</keyword>
<sequence>MTDARRMESTGYTLSIREKLGYSLGDLAANLIFQTLITYLAFFYTDVYRLPPATAATIIFVIGVLGAFVFTPLIGIAADRTVSRWGKFRPWILWTAIPFGVLSLLAFSTPDLAPRAKVVYALATYGLLMLVYAANNLPYSALSGVLTGSMAQRNSLSAYRFVAVMIAQFIIQVLLLPLVLILGDGDRVLGFERVMTVFAVVGTVFFLITFATTRERIVPAKEQTAGVLQDLSDLLRNRPWKVMLALTILVFINLSLKGGTYVYYFQYYMSEAALAGFLDSSGFNRCIGAVNATLNGLGLAGFAWPKDPATSAFSLFNACGIVCMILGIGVSRRLADRFGKRDVFGGALLVSTVFLLAFYFFPPTAVAVAFAAFMLHGFCYGITIPLLWAMIADVADYSEWKNHRRATAIVFSAMLCGLKIGLSIGGALVAGILAHHGYQAGAPQQPEAVVDGIRLTVSVYCSLPFLAAVALLFLYEINKRMETRIEQDLQSRRQGSDLQQLAAHAISQPLVSHIYTADPSAHVFEGRLYIYPSHDIDSGAPFDDEGGHFGMQDYHVLRMDTPEGEATDCGVALHVRDVPWASQQMWAPDAASRNGRYYLYFPAKDAHGMFRIGVAAADRPAGPFTPEPEPIEGAYSIDPAVFEDDDGTHYLCFGGIWGGQLQKYRDNRYDPAHEEPAGEAPALGPRIGRLDAGMTRLAEPTREIVILDEHGQPLRADDHARRFFEGPWMHKHQGRYYLSYSTGDTHLLCYATSDSPYGPFTYRGVILTPVVGWTTHHSICAFQGRWYLFYHDALLSGGVTHLRSVKCTPLHMEADGSIRTIHPYGT</sequence>
<dbReference type="Pfam" id="PF04616">
    <property type="entry name" value="Glyco_hydro_43"/>
    <property type="match status" value="1"/>
</dbReference>
<evidence type="ECO:0000256" key="1">
    <source>
        <dbReference type="ARBA" id="ARBA00009865"/>
    </source>
</evidence>
<feature type="transmembrane region" description="Helical" evidence="10">
    <location>
        <begin position="158"/>
        <end position="182"/>
    </location>
</feature>
<name>A0A1W1GVQ6_9GAMM</name>
<dbReference type="Proteomes" id="UP000191133">
    <property type="component" value="Unassembled WGS sequence"/>
</dbReference>
<reference evidence="13" key="1">
    <citation type="submission" date="2016-10" db="EMBL/GenBank/DDBJ databases">
        <authorList>
            <person name="Varghese N."/>
        </authorList>
    </citation>
    <scope>NUCLEOTIDE SEQUENCE [LARGE SCALE GENOMIC DNA]</scope>
    <source>
        <strain evidence="13">92MFCol6.1</strain>
    </source>
</reference>
<protein>
    <submittedName>
        <fullName evidence="12">Sugar (Glycoside-Pentoside-Hexuronide) transporter</fullName>
    </submittedName>
</protein>
<dbReference type="GO" id="GO:0022857">
    <property type="term" value="F:transmembrane transporter activity"/>
    <property type="evidence" value="ECO:0007669"/>
    <property type="project" value="InterPro"/>
</dbReference>
<keyword evidence="3 10" id="KW-0812">Transmembrane</keyword>
<gene>
    <name evidence="12" type="ORF">SAMN04488690_1030</name>
</gene>
<dbReference type="CDD" id="cd18619">
    <property type="entry name" value="GH43_CoXyl43_like"/>
    <property type="match status" value="1"/>
</dbReference>
<evidence type="ECO:0000256" key="2">
    <source>
        <dbReference type="ARBA" id="ARBA00022651"/>
    </source>
</evidence>
<dbReference type="GO" id="GO:0045493">
    <property type="term" value="P:xylan catabolic process"/>
    <property type="evidence" value="ECO:0007669"/>
    <property type="project" value="UniProtKB-KW"/>
</dbReference>
<keyword evidence="6 10" id="KW-0472">Membrane</keyword>
<evidence type="ECO:0000259" key="11">
    <source>
        <dbReference type="PROSITE" id="PS50850"/>
    </source>
</evidence>
<dbReference type="GO" id="GO:0006814">
    <property type="term" value="P:sodium ion transport"/>
    <property type="evidence" value="ECO:0007669"/>
    <property type="project" value="InterPro"/>
</dbReference>
<proteinExistence type="inferred from homology"/>
<evidence type="ECO:0000256" key="7">
    <source>
        <dbReference type="ARBA" id="ARBA00023277"/>
    </source>
</evidence>
<feature type="transmembrane region" description="Helical" evidence="10">
    <location>
        <begin position="20"/>
        <end position="44"/>
    </location>
</feature>
<dbReference type="PANTHER" id="PTHR43772">
    <property type="entry name" value="ENDO-1,4-BETA-XYLANASE"/>
    <property type="match status" value="1"/>
</dbReference>
<keyword evidence="8" id="KW-0326">Glycosidase</keyword>
<keyword evidence="2" id="KW-0858">Xylan degradation</keyword>
<dbReference type="InterPro" id="IPR052176">
    <property type="entry name" value="Glycosyl_Hydrlase_43_Enz"/>
</dbReference>
<dbReference type="CDD" id="cd17332">
    <property type="entry name" value="MFS_MelB_like"/>
    <property type="match status" value="1"/>
</dbReference>
<feature type="transmembrane region" description="Helical" evidence="10">
    <location>
        <begin position="119"/>
        <end position="137"/>
    </location>
</feature>
<keyword evidence="4" id="KW-0378">Hydrolase</keyword>
<feature type="transmembrane region" description="Helical" evidence="10">
    <location>
        <begin position="409"/>
        <end position="433"/>
    </location>
</feature>
<dbReference type="InterPro" id="IPR023296">
    <property type="entry name" value="Glyco_hydro_beta-prop_sf"/>
</dbReference>
<dbReference type="GO" id="GO:0004553">
    <property type="term" value="F:hydrolase activity, hydrolyzing O-glycosyl compounds"/>
    <property type="evidence" value="ECO:0007669"/>
    <property type="project" value="InterPro"/>
</dbReference>
<dbReference type="InterPro" id="IPR006710">
    <property type="entry name" value="Glyco_hydro_43"/>
</dbReference>
<evidence type="ECO:0000256" key="5">
    <source>
        <dbReference type="ARBA" id="ARBA00022989"/>
    </source>
</evidence>
<keyword evidence="2" id="KW-0624">Polysaccharide degradation</keyword>
<feature type="transmembrane region" description="Helical" evidence="10">
    <location>
        <begin position="56"/>
        <end position="78"/>
    </location>
</feature>
<dbReference type="InterPro" id="IPR001927">
    <property type="entry name" value="Na/Gal_symport"/>
</dbReference>
<feature type="transmembrane region" description="Helical" evidence="10">
    <location>
        <begin position="242"/>
        <end position="264"/>
    </location>
</feature>
<feature type="transmembrane region" description="Helical" evidence="10">
    <location>
        <begin position="312"/>
        <end position="331"/>
    </location>
</feature>